<evidence type="ECO:0000259" key="10">
    <source>
        <dbReference type="PROSITE" id="PS51471"/>
    </source>
</evidence>
<dbReference type="GO" id="GO:0005509">
    <property type="term" value="F:calcium ion binding"/>
    <property type="evidence" value="ECO:0007669"/>
    <property type="project" value="InterPro"/>
</dbReference>
<evidence type="ECO:0000313" key="12">
    <source>
        <dbReference type="Proteomes" id="UP000225706"/>
    </source>
</evidence>
<dbReference type="Gene3D" id="2.60.120.620">
    <property type="entry name" value="q2cbj1_9rhob like domain"/>
    <property type="match status" value="1"/>
</dbReference>
<sequence length="435" mass="50704">MVPNAVKIQDFLSEQECDDIIFMAKTQGLERSKTLGEKVPDGEEQSPNRTAERNVPENPAETFLHLDLNADGSMDVAEISQALMELGRVLVDEKITKKIMKDLTMDPNNDGVITYNEFIRLTTESKMKDITHYLEKIHQTKPNKRTRDSSTAFLDPYEHVDFKPLFDSLRERYREKQHYHCHYDSDNELEKLLPCCHQVESLEESEFEDIDCIPCRYLTFFYYLNEPTLGGDTAFPIADNETAPVNDALTDGVVNKCDLSDHCYDANLYYKPKRGTALFWYNHLVNEETGWLGPIDLMSYHGGCDVLEGTKWAANNWINAGNDRETDLKVWEISRLVEKDFQERMERYPWEEQTRGEEETPGKEETLRKEETHEKDSLRGAEETPNRRAEQTHIEEKTPRQKENRGEGETHREKKIPGQNRTDKEVQKEKRNRND</sequence>
<dbReference type="PANTHER" id="PTHR10869:SF246">
    <property type="entry name" value="TRANSMEMBRANE PROLYL 4-HYDROXYLASE"/>
    <property type="match status" value="1"/>
</dbReference>
<comment type="cofactor">
    <cofactor evidence="1">
        <name>L-ascorbate</name>
        <dbReference type="ChEBI" id="CHEBI:38290"/>
    </cofactor>
</comment>
<dbReference type="GO" id="GO:0005506">
    <property type="term" value="F:iron ion binding"/>
    <property type="evidence" value="ECO:0007669"/>
    <property type="project" value="InterPro"/>
</dbReference>
<keyword evidence="12" id="KW-1185">Reference proteome</keyword>
<dbReference type="Proteomes" id="UP000225706">
    <property type="component" value="Unassembled WGS sequence"/>
</dbReference>
<organism evidence="11 12">
    <name type="scientific">Stylophora pistillata</name>
    <name type="common">Smooth cauliflower coral</name>
    <dbReference type="NCBI Taxonomy" id="50429"/>
    <lineage>
        <taxon>Eukaryota</taxon>
        <taxon>Metazoa</taxon>
        <taxon>Cnidaria</taxon>
        <taxon>Anthozoa</taxon>
        <taxon>Hexacorallia</taxon>
        <taxon>Scleractinia</taxon>
        <taxon>Astrocoeniina</taxon>
        <taxon>Pocilloporidae</taxon>
        <taxon>Stylophora</taxon>
    </lineage>
</organism>
<dbReference type="PANTHER" id="PTHR10869">
    <property type="entry name" value="PROLYL 4-HYDROXYLASE ALPHA SUBUNIT"/>
    <property type="match status" value="1"/>
</dbReference>
<dbReference type="AlphaFoldDB" id="A0A2B4RN45"/>
<evidence type="ECO:0000256" key="5">
    <source>
        <dbReference type="ARBA" id="ARBA00022964"/>
    </source>
</evidence>
<keyword evidence="3" id="KW-0106">Calcium</keyword>
<keyword evidence="11" id="KW-0472">Membrane</keyword>
<dbReference type="InterPro" id="IPR011992">
    <property type="entry name" value="EF-hand-dom_pair"/>
</dbReference>
<keyword evidence="4" id="KW-0847">Vitamin C</keyword>
<feature type="region of interest" description="Disordered" evidence="8">
    <location>
        <begin position="32"/>
        <end position="58"/>
    </location>
</feature>
<dbReference type="GO" id="GO:0005783">
    <property type="term" value="C:endoplasmic reticulum"/>
    <property type="evidence" value="ECO:0007669"/>
    <property type="project" value="TreeGrafter"/>
</dbReference>
<dbReference type="Gene3D" id="1.10.238.10">
    <property type="entry name" value="EF-hand"/>
    <property type="match status" value="1"/>
</dbReference>
<dbReference type="InterPro" id="IPR018247">
    <property type="entry name" value="EF_Hand_1_Ca_BS"/>
</dbReference>
<protein>
    <submittedName>
        <fullName evidence="11">Transmembrane prolyl 4-hydroxylase</fullName>
    </submittedName>
</protein>
<dbReference type="EMBL" id="LSMT01000342">
    <property type="protein sequence ID" value="PFX19854.1"/>
    <property type="molecule type" value="Genomic_DNA"/>
</dbReference>
<feature type="domain" description="EF-hand" evidence="9">
    <location>
        <begin position="54"/>
        <end position="89"/>
    </location>
</feature>
<dbReference type="GO" id="GO:0031418">
    <property type="term" value="F:L-ascorbic acid binding"/>
    <property type="evidence" value="ECO:0007669"/>
    <property type="project" value="UniProtKB-KW"/>
</dbReference>
<dbReference type="Pfam" id="PF13640">
    <property type="entry name" value="2OG-FeII_Oxy_3"/>
    <property type="match status" value="1"/>
</dbReference>
<dbReference type="InterPro" id="IPR006620">
    <property type="entry name" value="Pro_4_hyd_alph"/>
</dbReference>
<name>A0A2B4RN45_STYPI</name>
<feature type="domain" description="EF-hand" evidence="9">
    <location>
        <begin position="105"/>
        <end position="128"/>
    </location>
</feature>
<keyword evidence="7" id="KW-0408">Iron</keyword>
<evidence type="ECO:0000256" key="6">
    <source>
        <dbReference type="ARBA" id="ARBA00023002"/>
    </source>
</evidence>
<feature type="region of interest" description="Disordered" evidence="8">
    <location>
        <begin position="348"/>
        <end position="435"/>
    </location>
</feature>
<dbReference type="CDD" id="cd00051">
    <property type="entry name" value="EFh"/>
    <property type="match status" value="1"/>
</dbReference>
<proteinExistence type="predicted"/>
<dbReference type="InterPro" id="IPR045054">
    <property type="entry name" value="P4HA-like"/>
</dbReference>
<evidence type="ECO:0000256" key="2">
    <source>
        <dbReference type="ARBA" id="ARBA00022723"/>
    </source>
</evidence>
<dbReference type="PROSITE" id="PS00018">
    <property type="entry name" value="EF_HAND_1"/>
    <property type="match status" value="2"/>
</dbReference>
<gene>
    <name evidence="11" type="primary">P4htm</name>
    <name evidence="11" type="ORF">AWC38_SpisGene15721</name>
</gene>
<evidence type="ECO:0000259" key="9">
    <source>
        <dbReference type="PROSITE" id="PS50222"/>
    </source>
</evidence>
<dbReference type="PROSITE" id="PS51471">
    <property type="entry name" value="FE2OG_OXY"/>
    <property type="match status" value="1"/>
</dbReference>
<dbReference type="SMART" id="SM00702">
    <property type="entry name" value="P4Hc"/>
    <property type="match status" value="1"/>
</dbReference>
<dbReference type="InterPro" id="IPR002048">
    <property type="entry name" value="EF_hand_dom"/>
</dbReference>
<accession>A0A2B4RN45</accession>
<evidence type="ECO:0000256" key="4">
    <source>
        <dbReference type="ARBA" id="ARBA00022896"/>
    </source>
</evidence>
<dbReference type="OrthoDB" id="420380at2759"/>
<evidence type="ECO:0000256" key="7">
    <source>
        <dbReference type="ARBA" id="ARBA00023004"/>
    </source>
</evidence>
<keyword evidence="5" id="KW-0223">Dioxygenase</keyword>
<evidence type="ECO:0000313" key="11">
    <source>
        <dbReference type="EMBL" id="PFX19854.1"/>
    </source>
</evidence>
<feature type="domain" description="Fe2OG dioxygenase" evidence="10">
    <location>
        <begin position="165"/>
        <end position="320"/>
    </location>
</feature>
<comment type="caution">
    <text evidence="11">The sequence shown here is derived from an EMBL/GenBank/DDBJ whole genome shotgun (WGS) entry which is preliminary data.</text>
</comment>
<dbReference type="InterPro" id="IPR005123">
    <property type="entry name" value="Oxoglu/Fe-dep_dioxygenase_dom"/>
</dbReference>
<dbReference type="PROSITE" id="PS50222">
    <property type="entry name" value="EF_HAND_2"/>
    <property type="match status" value="2"/>
</dbReference>
<keyword evidence="6" id="KW-0560">Oxidoreductase</keyword>
<keyword evidence="2" id="KW-0479">Metal-binding</keyword>
<evidence type="ECO:0000256" key="8">
    <source>
        <dbReference type="SAM" id="MobiDB-lite"/>
    </source>
</evidence>
<evidence type="ECO:0000256" key="3">
    <source>
        <dbReference type="ARBA" id="ARBA00022837"/>
    </source>
</evidence>
<feature type="compositionally biased region" description="Basic and acidic residues" evidence="8">
    <location>
        <begin position="32"/>
        <end position="41"/>
    </location>
</feature>
<dbReference type="SUPFAM" id="SSF47473">
    <property type="entry name" value="EF-hand"/>
    <property type="match status" value="1"/>
</dbReference>
<reference evidence="12" key="1">
    <citation type="journal article" date="2017" name="bioRxiv">
        <title>Comparative analysis of the genomes of Stylophora pistillata and Acropora digitifera provides evidence for extensive differences between species of corals.</title>
        <authorList>
            <person name="Voolstra C.R."/>
            <person name="Li Y."/>
            <person name="Liew Y.J."/>
            <person name="Baumgarten S."/>
            <person name="Zoccola D."/>
            <person name="Flot J.-F."/>
            <person name="Tambutte S."/>
            <person name="Allemand D."/>
            <person name="Aranda M."/>
        </authorList>
    </citation>
    <scope>NUCLEOTIDE SEQUENCE [LARGE SCALE GENOMIC DNA]</scope>
</reference>
<dbReference type="InterPro" id="IPR044862">
    <property type="entry name" value="Pro_4_hyd_alph_FE2OG_OXY"/>
</dbReference>
<dbReference type="GO" id="GO:0004656">
    <property type="term" value="F:procollagen-proline 4-dioxygenase activity"/>
    <property type="evidence" value="ECO:0007669"/>
    <property type="project" value="TreeGrafter"/>
</dbReference>
<keyword evidence="11" id="KW-0812">Transmembrane</keyword>
<evidence type="ECO:0000256" key="1">
    <source>
        <dbReference type="ARBA" id="ARBA00001961"/>
    </source>
</evidence>
<dbReference type="Pfam" id="PF13499">
    <property type="entry name" value="EF-hand_7"/>
    <property type="match status" value="1"/>
</dbReference>